<dbReference type="InterPro" id="IPR007420">
    <property type="entry name" value="DUF465"/>
</dbReference>
<evidence type="ECO:0008006" key="3">
    <source>
        <dbReference type="Google" id="ProtNLM"/>
    </source>
</evidence>
<dbReference type="Proteomes" id="UP000245974">
    <property type="component" value="Unassembled WGS sequence"/>
</dbReference>
<reference evidence="2" key="1">
    <citation type="submission" date="2018-03" db="EMBL/GenBank/DDBJ databases">
        <authorList>
            <person name="Blom J."/>
        </authorList>
    </citation>
    <scope>NUCLEOTIDE SEQUENCE [LARGE SCALE GENOMIC DNA]</scope>
    <source>
        <strain evidence="2">KPC-SM-21</strain>
    </source>
</reference>
<gene>
    <name evidence="1" type="ORF">KPC_2184</name>
</gene>
<dbReference type="InParanoid" id="A0A2U3N006"/>
<sequence>MNSKVMNKKIKNMFPEYRELMNILKQEDPHFSKLLEDHDELDKKITQLEQDPVCLIHDDIDSLKRKKLRLKDEMYRILKINQTQSSTS</sequence>
<dbReference type="InterPro" id="IPR038444">
    <property type="entry name" value="DUF465_sf"/>
</dbReference>
<dbReference type="AlphaFoldDB" id="A0A2U3N006"/>
<name>A0A2U3N006_9GAMM</name>
<dbReference type="FunCoup" id="A0A2U3N006">
    <property type="interactions" value="1"/>
</dbReference>
<keyword evidence="2" id="KW-1185">Reference proteome</keyword>
<organism evidence="1 2">
    <name type="scientific">Acinetobacter stercoris</name>
    <dbReference type="NCBI Taxonomy" id="2126983"/>
    <lineage>
        <taxon>Bacteria</taxon>
        <taxon>Pseudomonadati</taxon>
        <taxon>Pseudomonadota</taxon>
        <taxon>Gammaproteobacteria</taxon>
        <taxon>Moraxellales</taxon>
        <taxon>Moraxellaceae</taxon>
        <taxon>Acinetobacter</taxon>
    </lineage>
</organism>
<dbReference type="Gene3D" id="6.10.280.50">
    <property type="match status" value="1"/>
</dbReference>
<dbReference type="EMBL" id="OOGT01000097">
    <property type="protein sequence ID" value="SPL71006.1"/>
    <property type="molecule type" value="Genomic_DNA"/>
</dbReference>
<dbReference type="OrthoDB" id="5616367at2"/>
<accession>A0A2U3N006</accession>
<dbReference type="RefSeq" id="WP_121974455.1">
    <property type="nucleotide sequence ID" value="NZ_OOGT01000097.1"/>
</dbReference>
<evidence type="ECO:0000313" key="1">
    <source>
        <dbReference type="EMBL" id="SPL71006.1"/>
    </source>
</evidence>
<dbReference type="Pfam" id="PF04325">
    <property type="entry name" value="DUF465"/>
    <property type="match status" value="1"/>
</dbReference>
<proteinExistence type="predicted"/>
<protein>
    <recommendedName>
        <fullName evidence="3">DUF465 domain-containing protein</fullName>
    </recommendedName>
</protein>
<evidence type="ECO:0000313" key="2">
    <source>
        <dbReference type="Proteomes" id="UP000245974"/>
    </source>
</evidence>